<feature type="disulfide bond" evidence="6">
    <location>
        <begin position="252"/>
        <end position="279"/>
    </location>
</feature>
<organism evidence="8 9">
    <name type="scientific">Varanus komodoensis</name>
    <name type="common">Komodo dragon</name>
    <dbReference type="NCBI Taxonomy" id="61221"/>
    <lineage>
        <taxon>Eukaryota</taxon>
        <taxon>Metazoa</taxon>
        <taxon>Chordata</taxon>
        <taxon>Craniata</taxon>
        <taxon>Vertebrata</taxon>
        <taxon>Euteleostomi</taxon>
        <taxon>Lepidosauria</taxon>
        <taxon>Squamata</taxon>
        <taxon>Bifurcata</taxon>
        <taxon>Unidentata</taxon>
        <taxon>Episquamata</taxon>
        <taxon>Toxicofera</taxon>
        <taxon>Anguimorpha</taxon>
        <taxon>Paleoanguimorpha</taxon>
        <taxon>Varanoidea</taxon>
        <taxon>Varanidae</taxon>
        <taxon>Varanus</taxon>
    </lineage>
</organism>
<dbReference type="InterPro" id="IPR035976">
    <property type="entry name" value="Sushi/SCR/CCP_sf"/>
</dbReference>
<keyword evidence="1 6" id="KW-0768">Sushi</keyword>
<feature type="disulfide bond" evidence="6">
    <location>
        <begin position="149"/>
        <end position="176"/>
    </location>
</feature>
<keyword evidence="5" id="KW-0325">Glycoprotein</keyword>
<feature type="disulfide bond" evidence="6">
    <location>
        <begin position="318"/>
        <end position="345"/>
    </location>
</feature>
<dbReference type="SMART" id="SM00032">
    <property type="entry name" value="CCP"/>
    <property type="match status" value="4"/>
</dbReference>
<evidence type="ECO:0000313" key="8">
    <source>
        <dbReference type="Ensembl" id="ENSVKKP00000017825.1"/>
    </source>
</evidence>
<comment type="caution">
    <text evidence="6">Lacks conserved residue(s) required for the propagation of feature annotation.</text>
</comment>
<reference evidence="8" key="1">
    <citation type="submission" date="2025-08" db="UniProtKB">
        <authorList>
            <consortium name="Ensembl"/>
        </authorList>
    </citation>
    <scope>IDENTIFICATION</scope>
</reference>
<dbReference type="PANTHER" id="PTHR19325">
    <property type="entry name" value="COMPLEMENT COMPONENT-RELATED SUSHI DOMAIN-CONTAINING"/>
    <property type="match status" value="1"/>
</dbReference>
<feature type="domain" description="Sushi" evidence="7">
    <location>
        <begin position="299"/>
        <end position="347"/>
    </location>
</feature>
<evidence type="ECO:0000259" key="7">
    <source>
        <dbReference type="PROSITE" id="PS50923"/>
    </source>
</evidence>
<feature type="domain" description="Sushi" evidence="7">
    <location>
        <begin position="117"/>
        <end position="178"/>
    </location>
</feature>
<evidence type="ECO:0000256" key="3">
    <source>
        <dbReference type="ARBA" id="ARBA00022837"/>
    </source>
</evidence>
<dbReference type="Gene3D" id="2.10.70.10">
    <property type="entry name" value="Complement Module, domain 1"/>
    <property type="match status" value="4"/>
</dbReference>
<dbReference type="InterPro" id="IPR000436">
    <property type="entry name" value="Sushi_SCR_CCP_dom"/>
</dbReference>
<evidence type="ECO:0000313" key="9">
    <source>
        <dbReference type="Proteomes" id="UP000694545"/>
    </source>
</evidence>
<dbReference type="GO" id="GO:0016020">
    <property type="term" value="C:membrane"/>
    <property type="evidence" value="ECO:0007669"/>
    <property type="project" value="InterPro"/>
</dbReference>
<dbReference type="FunFam" id="2.10.70.10:FF:000001">
    <property type="entry name" value="Selectin P"/>
    <property type="match status" value="3"/>
</dbReference>
<dbReference type="CDD" id="cd00033">
    <property type="entry name" value="CCP"/>
    <property type="match status" value="3"/>
</dbReference>
<dbReference type="PANTHER" id="PTHR19325:SF493">
    <property type="entry name" value="E-SELECTIN"/>
    <property type="match status" value="1"/>
</dbReference>
<protein>
    <recommendedName>
        <fullName evidence="7">Sushi domain-containing protein</fullName>
    </recommendedName>
</protein>
<evidence type="ECO:0000256" key="1">
    <source>
        <dbReference type="ARBA" id="ARBA00022659"/>
    </source>
</evidence>
<dbReference type="Proteomes" id="UP000694545">
    <property type="component" value="Unplaced"/>
</dbReference>
<evidence type="ECO:0000256" key="6">
    <source>
        <dbReference type="PROSITE-ProRule" id="PRU00302"/>
    </source>
</evidence>
<keyword evidence="3" id="KW-0106">Calcium</keyword>
<keyword evidence="2" id="KW-0677">Repeat</keyword>
<sequence>MKKSAISNPAPSRHARLQTPSSTVSMLGGHSAWEVFIYLFKTFLDRPLPWSQDALMCPVTAVICPALHKPDHGRFSCLHPHGNFAYGSSCNFSCIRFLPKMSVYCERQCLCFPLPAVRCPALEDPAHGRSACSHPYGHFAYRSSCVFSCRSGFELLGPEMLNCTDQGNWTGAAPTCEGTLALMPSRVSLPCSAAPESTRCSIHGNWRVEKQKALWGKGATRCPGLLAPLNGHMNCTHPHGDFSFDSGCSFSCDVGFSRVGPEMLQCTPLGEWTKTVPTCEGQGRSALGGPNPGRANMKLRCSSPWAPFSYGSACEFSCPEGYVLNGTKQMQCQADGSWSAAMPLCQGTPVGFQCKAGLSGEFVP</sequence>
<dbReference type="InterPro" id="IPR002396">
    <property type="entry name" value="Selectin_superfamily"/>
</dbReference>
<dbReference type="AlphaFoldDB" id="A0A8D2L7Z5"/>
<dbReference type="GO" id="GO:0007155">
    <property type="term" value="P:cell adhesion"/>
    <property type="evidence" value="ECO:0007669"/>
    <property type="project" value="InterPro"/>
</dbReference>
<name>A0A8D2L7Z5_VARKO</name>
<keyword evidence="9" id="KW-1185">Reference proteome</keyword>
<proteinExistence type="predicted"/>
<dbReference type="SUPFAM" id="SSF57535">
    <property type="entry name" value="Complement control module/SCR domain"/>
    <property type="match status" value="3"/>
</dbReference>
<dbReference type="PROSITE" id="PS50923">
    <property type="entry name" value="SUSHI"/>
    <property type="match status" value="3"/>
</dbReference>
<keyword evidence="4 6" id="KW-1015">Disulfide bond</keyword>
<dbReference type="Pfam" id="PF00084">
    <property type="entry name" value="Sushi"/>
    <property type="match status" value="3"/>
</dbReference>
<feature type="domain" description="Sushi" evidence="7">
    <location>
        <begin position="220"/>
        <end position="281"/>
    </location>
</feature>
<evidence type="ECO:0000256" key="5">
    <source>
        <dbReference type="ARBA" id="ARBA00023180"/>
    </source>
</evidence>
<accession>A0A8D2L7Z5</accession>
<dbReference type="Ensembl" id="ENSVKKT00000018273.1">
    <property type="protein sequence ID" value="ENSVKKP00000017825.1"/>
    <property type="gene ID" value="ENSVKKG00000012145.1"/>
</dbReference>
<evidence type="ECO:0000256" key="4">
    <source>
        <dbReference type="ARBA" id="ARBA00023157"/>
    </source>
</evidence>
<evidence type="ECO:0000256" key="2">
    <source>
        <dbReference type="ARBA" id="ARBA00022737"/>
    </source>
</evidence>
<dbReference type="InterPro" id="IPR050350">
    <property type="entry name" value="Compl-Cell_Adhes-Reg"/>
</dbReference>
<reference evidence="8" key="2">
    <citation type="submission" date="2025-09" db="UniProtKB">
        <authorList>
            <consortium name="Ensembl"/>
        </authorList>
    </citation>
    <scope>IDENTIFICATION</scope>
</reference>
<dbReference type="PRINTS" id="PR00343">
    <property type="entry name" value="SELECTIN"/>
</dbReference>